<dbReference type="VEuPathDB" id="AmoebaDB:FDP41_007759"/>
<dbReference type="AlphaFoldDB" id="A0A6A5CBA0"/>
<keyword evidence="4" id="KW-1185">Reference proteome</keyword>
<dbReference type="GO" id="GO:0003924">
    <property type="term" value="F:GTPase activity"/>
    <property type="evidence" value="ECO:0007669"/>
    <property type="project" value="InterPro"/>
</dbReference>
<dbReference type="VEuPathDB" id="AmoebaDB:NF0017250"/>
<dbReference type="NCBIfam" id="TIGR00231">
    <property type="entry name" value="small_GTP"/>
    <property type="match status" value="1"/>
</dbReference>
<dbReference type="PROSITE" id="PS51419">
    <property type="entry name" value="RAB"/>
    <property type="match status" value="1"/>
</dbReference>
<dbReference type="RefSeq" id="XP_044568557.1">
    <property type="nucleotide sequence ID" value="XM_044711538.1"/>
</dbReference>
<dbReference type="InterPro" id="IPR027417">
    <property type="entry name" value="P-loop_NTPase"/>
</dbReference>
<dbReference type="EMBL" id="VFQX01000004">
    <property type="protein sequence ID" value="KAF0983844.1"/>
    <property type="molecule type" value="Genomic_DNA"/>
</dbReference>
<evidence type="ECO:0000256" key="1">
    <source>
        <dbReference type="ARBA" id="ARBA00022741"/>
    </source>
</evidence>
<dbReference type="InterPro" id="IPR003578">
    <property type="entry name" value="Small_GTPase_Rho"/>
</dbReference>
<dbReference type="InterPro" id="IPR005225">
    <property type="entry name" value="Small_GTP-bd"/>
</dbReference>
<dbReference type="SMART" id="SM00174">
    <property type="entry name" value="RHO"/>
    <property type="match status" value="1"/>
</dbReference>
<dbReference type="PRINTS" id="PR00449">
    <property type="entry name" value="RASTRNSFRMNG"/>
</dbReference>
<dbReference type="InterPro" id="IPR001806">
    <property type="entry name" value="Small_GTPase"/>
</dbReference>
<proteinExistence type="predicted"/>
<dbReference type="GeneID" id="68114977"/>
<keyword evidence="1" id="KW-0547">Nucleotide-binding</keyword>
<dbReference type="Gene3D" id="3.40.50.300">
    <property type="entry name" value="P-loop containing nucleotide triphosphate hydrolases"/>
    <property type="match status" value="1"/>
</dbReference>
<evidence type="ECO:0000313" key="3">
    <source>
        <dbReference type="EMBL" id="KAF0983844.1"/>
    </source>
</evidence>
<comment type="caution">
    <text evidence="3">The sequence shown here is derived from an EMBL/GenBank/DDBJ whole genome shotgun (WGS) entry which is preliminary data.</text>
</comment>
<accession>A0A6A5CBA0</accession>
<reference evidence="3 4" key="1">
    <citation type="journal article" date="2019" name="Sci. Rep.">
        <title>Nanopore sequencing improves the draft genome of the human pathogenic amoeba Naegleria fowleri.</title>
        <authorList>
            <person name="Liechti N."/>
            <person name="Schurch N."/>
            <person name="Bruggmann R."/>
            <person name="Wittwer M."/>
        </authorList>
    </citation>
    <scope>NUCLEOTIDE SEQUENCE [LARGE SCALE GENOMIC DNA]</scope>
    <source>
        <strain evidence="3 4">ATCC 30894</strain>
    </source>
</reference>
<dbReference type="PANTHER" id="PTHR24072">
    <property type="entry name" value="RHO FAMILY GTPASE"/>
    <property type="match status" value="1"/>
</dbReference>
<evidence type="ECO:0000256" key="2">
    <source>
        <dbReference type="ARBA" id="ARBA00023134"/>
    </source>
</evidence>
<dbReference type="OMA" id="HWIPECK"/>
<dbReference type="GO" id="GO:0007264">
    <property type="term" value="P:small GTPase-mediated signal transduction"/>
    <property type="evidence" value="ECO:0007669"/>
    <property type="project" value="InterPro"/>
</dbReference>
<keyword evidence="2" id="KW-0342">GTP-binding</keyword>
<dbReference type="Pfam" id="PF00071">
    <property type="entry name" value="Ras"/>
    <property type="match status" value="1"/>
</dbReference>
<dbReference type="SMART" id="SM00173">
    <property type="entry name" value="RAS"/>
    <property type="match status" value="1"/>
</dbReference>
<name>A0A6A5CBA0_NAEFO</name>
<dbReference type="GO" id="GO:0005525">
    <property type="term" value="F:GTP binding"/>
    <property type="evidence" value="ECO:0007669"/>
    <property type="project" value="UniProtKB-KW"/>
</dbReference>
<dbReference type="SUPFAM" id="SSF52540">
    <property type="entry name" value="P-loop containing nucleoside triphosphate hydrolases"/>
    <property type="match status" value="1"/>
</dbReference>
<protein>
    <submittedName>
        <fullName evidence="3">Uncharacterized protein</fullName>
    </submittedName>
</protein>
<dbReference type="OrthoDB" id="6136903at2759"/>
<organism evidence="3 4">
    <name type="scientific">Naegleria fowleri</name>
    <name type="common">Brain eating amoeba</name>
    <dbReference type="NCBI Taxonomy" id="5763"/>
    <lineage>
        <taxon>Eukaryota</taxon>
        <taxon>Discoba</taxon>
        <taxon>Heterolobosea</taxon>
        <taxon>Tetramitia</taxon>
        <taxon>Eutetramitia</taxon>
        <taxon>Vahlkampfiidae</taxon>
        <taxon>Naegleria</taxon>
    </lineage>
</organism>
<dbReference type="SMART" id="SM00175">
    <property type="entry name" value="RAB"/>
    <property type="match status" value="1"/>
</dbReference>
<gene>
    <name evidence="3" type="ORF">FDP41_007759</name>
</gene>
<evidence type="ECO:0000313" key="4">
    <source>
        <dbReference type="Proteomes" id="UP000444721"/>
    </source>
</evidence>
<dbReference type="Proteomes" id="UP000444721">
    <property type="component" value="Unassembled WGS sequence"/>
</dbReference>
<sequence>MFASRSMHEDGISQEIEQLLDDPEFAIKIAIIGSPSTGKTCLVHRFAKSAFLENASPSTETTVHPVNVEINDRQVKEELWDIVGIKSPKEEEKRKLQYLGVMTFVICFDLAKESTFMDAINHWIPECKRYFPDTPIIMCGTKMDLVENDLEVGQQHCKRFHSFESYNGISKKYGCKTYLEVSAKESDISVVKLFATAIQTSLGMYKEDPKKCLLM</sequence>
<dbReference type="VEuPathDB" id="AmoebaDB:NfTy_006030"/>